<feature type="domain" description="LysM" evidence="5">
    <location>
        <begin position="145"/>
        <end position="189"/>
    </location>
</feature>
<dbReference type="PANTHER" id="PTHR34997">
    <property type="entry name" value="AM15"/>
    <property type="match status" value="1"/>
</dbReference>
<evidence type="ECO:0000313" key="7">
    <source>
        <dbReference type="Proteomes" id="UP000515800"/>
    </source>
</evidence>
<proteinExistence type="predicted"/>
<keyword evidence="4" id="KW-0472">Membrane</keyword>
<dbReference type="InterPro" id="IPR052210">
    <property type="entry name" value="LysM1-like"/>
</dbReference>
<dbReference type="CDD" id="cd00118">
    <property type="entry name" value="LysM"/>
    <property type="match status" value="2"/>
</dbReference>
<evidence type="ECO:0000256" key="4">
    <source>
        <dbReference type="SAM" id="Phobius"/>
    </source>
</evidence>
<keyword evidence="2" id="KW-0843">Virulence</keyword>
<dbReference type="InterPro" id="IPR036779">
    <property type="entry name" value="LysM_dom_sf"/>
</dbReference>
<dbReference type="PANTHER" id="PTHR34997:SF1">
    <property type="entry name" value="PEPTIDOGLYCAN-BINDING LYSIN DOMAIN"/>
    <property type="match status" value="1"/>
</dbReference>
<feature type="compositionally biased region" description="Low complexity" evidence="3">
    <location>
        <begin position="61"/>
        <end position="73"/>
    </location>
</feature>
<dbReference type="Pfam" id="PF01476">
    <property type="entry name" value="LysM"/>
    <property type="match status" value="2"/>
</dbReference>
<reference evidence="6 7" key="1">
    <citation type="submission" date="2020-08" db="EMBL/GenBank/DDBJ databases">
        <title>Genome sequence of Weissella diestrammenae KACC 16890T.</title>
        <authorList>
            <person name="Hyun D.-W."/>
            <person name="Bae J.-W."/>
        </authorList>
    </citation>
    <scope>NUCLEOTIDE SEQUENCE [LARGE SCALE GENOMIC DNA]</scope>
    <source>
        <strain evidence="6 7">KACC 16890</strain>
    </source>
</reference>
<keyword evidence="1" id="KW-0147">Chitin-binding</keyword>
<feature type="compositionally biased region" description="Low complexity" evidence="3">
    <location>
        <begin position="44"/>
        <end position="54"/>
    </location>
</feature>
<sequence>MKETIINSLKKIGLGLAVFIVTAGGAFLLTWGFYKLNHHSTSQSATSTSKATSSSKKKSVKTSGSASKKAPSATESTTSTTYLVQAGDTGASIAAAHNMTLSELTKLNPKVTWSALKAGATIKVANNASADTAAASTTTTTTASTKYVVQAGDTWYRIAYNNGMTTAQLKALNPGVTNLKSGTTINISQ</sequence>
<feature type="domain" description="LysM" evidence="5">
    <location>
        <begin position="80"/>
        <end position="124"/>
    </location>
</feature>
<dbReference type="EMBL" id="CP060724">
    <property type="protein sequence ID" value="QNN75622.1"/>
    <property type="molecule type" value="Genomic_DNA"/>
</dbReference>
<dbReference type="SUPFAM" id="SSF54106">
    <property type="entry name" value="LysM domain"/>
    <property type="match status" value="2"/>
</dbReference>
<keyword evidence="4" id="KW-0812">Transmembrane</keyword>
<dbReference type="PROSITE" id="PS51782">
    <property type="entry name" value="LYSM"/>
    <property type="match status" value="2"/>
</dbReference>
<dbReference type="Proteomes" id="UP000515800">
    <property type="component" value="Chromosome"/>
</dbReference>
<organism evidence="6 7">
    <name type="scientific">Weissella diestrammenae</name>
    <dbReference type="NCBI Taxonomy" id="1162633"/>
    <lineage>
        <taxon>Bacteria</taxon>
        <taxon>Bacillati</taxon>
        <taxon>Bacillota</taxon>
        <taxon>Bacilli</taxon>
        <taxon>Lactobacillales</taxon>
        <taxon>Lactobacillaceae</taxon>
        <taxon>Weissella</taxon>
    </lineage>
</organism>
<dbReference type="InterPro" id="IPR018392">
    <property type="entry name" value="LysM"/>
</dbReference>
<dbReference type="KEGG" id="wdi:H9L19_01735"/>
<keyword evidence="7" id="KW-1185">Reference proteome</keyword>
<gene>
    <name evidence="6" type="ORF">H9L19_01735</name>
</gene>
<evidence type="ECO:0000256" key="1">
    <source>
        <dbReference type="ARBA" id="ARBA00022669"/>
    </source>
</evidence>
<dbReference type="SMART" id="SM00257">
    <property type="entry name" value="LysM"/>
    <property type="match status" value="2"/>
</dbReference>
<protein>
    <submittedName>
        <fullName evidence="6">LysM peptidoglycan-binding domain-containing protein</fullName>
    </submittedName>
</protein>
<dbReference type="RefSeq" id="WP_187529454.1">
    <property type="nucleotide sequence ID" value="NZ_CP060724.1"/>
</dbReference>
<evidence type="ECO:0000313" key="6">
    <source>
        <dbReference type="EMBL" id="QNN75622.1"/>
    </source>
</evidence>
<accession>A0A7G9T697</accession>
<dbReference type="AlphaFoldDB" id="A0A7G9T697"/>
<evidence type="ECO:0000256" key="2">
    <source>
        <dbReference type="ARBA" id="ARBA00023026"/>
    </source>
</evidence>
<feature type="transmembrane region" description="Helical" evidence="4">
    <location>
        <begin position="12"/>
        <end position="34"/>
    </location>
</feature>
<feature type="region of interest" description="Disordered" evidence="3">
    <location>
        <begin position="44"/>
        <end position="73"/>
    </location>
</feature>
<name>A0A7G9T697_9LACO</name>
<keyword evidence="4" id="KW-1133">Transmembrane helix</keyword>
<dbReference type="Gene3D" id="3.10.350.10">
    <property type="entry name" value="LysM domain"/>
    <property type="match status" value="2"/>
</dbReference>
<dbReference type="GO" id="GO:0008061">
    <property type="term" value="F:chitin binding"/>
    <property type="evidence" value="ECO:0007669"/>
    <property type="project" value="UniProtKB-KW"/>
</dbReference>
<evidence type="ECO:0000256" key="3">
    <source>
        <dbReference type="SAM" id="MobiDB-lite"/>
    </source>
</evidence>
<evidence type="ECO:0000259" key="5">
    <source>
        <dbReference type="PROSITE" id="PS51782"/>
    </source>
</evidence>